<reference evidence="2" key="2">
    <citation type="submission" date="2019-07" db="EMBL/GenBank/DDBJ databases">
        <authorList>
            <person name="Seetharam A."/>
            <person name="Woodhouse M."/>
            <person name="Cannon E."/>
        </authorList>
    </citation>
    <scope>NUCLEOTIDE SEQUENCE [LARGE SCALE GENOMIC DNA]</scope>
    <source>
        <strain evidence="2">cv. B73</strain>
    </source>
</reference>
<dbReference type="Proteomes" id="UP000007305">
    <property type="component" value="Chromosome 4"/>
</dbReference>
<feature type="transmembrane region" description="Helical" evidence="1">
    <location>
        <begin position="144"/>
        <end position="166"/>
    </location>
</feature>
<keyword evidence="1" id="KW-0472">Membrane</keyword>
<keyword evidence="1" id="KW-0812">Transmembrane</keyword>
<accession>A0A804P2I9</accession>
<evidence type="ECO:0000256" key="1">
    <source>
        <dbReference type="SAM" id="Phobius"/>
    </source>
</evidence>
<dbReference type="Gramene" id="Zm00001eb204080_T001">
    <property type="protein sequence ID" value="Zm00001eb204080_P001"/>
    <property type="gene ID" value="Zm00001eb204080"/>
</dbReference>
<reference evidence="3" key="1">
    <citation type="journal article" date="2009" name="Science">
        <title>The B73 maize genome: complexity, diversity, and dynamics.</title>
        <authorList>
            <person name="Schnable P.S."/>
            <person name="Ware D."/>
            <person name="Fulton R.S."/>
            <person name="Stein J.C."/>
            <person name="Wei F."/>
            <person name="Pasternak S."/>
            <person name="Liang C."/>
            <person name="Zhang J."/>
            <person name="Fulton L."/>
            <person name="Graves T.A."/>
            <person name="Minx P."/>
            <person name="Reily A.D."/>
            <person name="Courtney L."/>
            <person name="Kruchowski S.S."/>
            <person name="Tomlinson C."/>
            <person name="Strong C."/>
            <person name="Delehaunty K."/>
            <person name="Fronick C."/>
            <person name="Courtney B."/>
            <person name="Rock S.M."/>
            <person name="Belter E."/>
            <person name="Du F."/>
            <person name="Kim K."/>
            <person name="Abbott R.M."/>
            <person name="Cotton M."/>
            <person name="Levy A."/>
            <person name="Marchetto P."/>
            <person name="Ochoa K."/>
            <person name="Jackson S.M."/>
            <person name="Gillam B."/>
            <person name="Chen W."/>
            <person name="Yan L."/>
            <person name="Higginbotham J."/>
            <person name="Cardenas M."/>
            <person name="Waligorski J."/>
            <person name="Applebaum E."/>
            <person name="Phelps L."/>
            <person name="Falcone J."/>
            <person name="Kanchi K."/>
            <person name="Thane T."/>
            <person name="Scimone A."/>
            <person name="Thane N."/>
            <person name="Henke J."/>
            <person name="Wang T."/>
            <person name="Ruppert J."/>
            <person name="Shah N."/>
            <person name="Rotter K."/>
            <person name="Hodges J."/>
            <person name="Ingenthron E."/>
            <person name="Cordes M."/>
            <person name="Kohlberg S."/>
            <person name="Sgro J."/>
            <person name="Delgado B."/>
            <person name="Mead K."/>
            <person name="Chinwalla A."/>
            <person name="Leonard S."/>
            <person name="Crouse K."/>
            <person name="Collura K."/>
            <person name="Kudrna D."/>
            <person name="Currie J."/>
            <person name="He R."/>
            <person name="Angelova A."/>
            <person name="Rajasekar S."/>
            <person name="Mueller T."/>
            <person name="Lomeli R."/>
            <person name="Scara G."/>
            <person name="Ko A."/>
            <person name="Delaney K."/>
            <person name="Wissotski M."/>
            <person name="Lopez G."/>
            <person name="Campos D."/>
            <person name="Braidotti M."/>
            <person name="Ashley E."/>
            <person name="Golser W."/>
            <person name="Kim H."/>
            <person name="Lee S."/>
            <person name="Lin J."/>
            <person name="Dujmic Z."/>
            <person name="Kim W."/>
            <person name="Talag J."/>
            <person name="Zuccolo A."/>
            <person name="Fan C."/>
            <person name="Sebastian A."/>
            <person name="Kramer M."/>
            <person name="Spiegel L."/>
            <person name="Nascimento L."/>
            <person name="Zutavern T."/>
            <person name="Miller B."/>
            <person name="Ambroise C."/>
            <person name="Muller S."/>
            <person name="Spooner W."/>
            <person name="Narechania A."/>
            <person name="Ren L."/>
            <person name="Wei S."/>
            <person name="Kumari S."/>
            <person name="Faga B."/>
            <person name="Levy M.J."/>
            <person name="McMahan L."/>
            <person name="Van Buren P."/>
            <person name="Vaughn M.W."/>
            <person name="Ying K."/>
            <person name="Yeh C.-T."/>
            <person name="Emrich S.J."/>
            <person name="Jia Y."/>
            <person name="Kalyanaraman A."/>
            <person name="Hsia A.-P."/>
            <person name="Barbazuk W.B."/>
            <person name="Baucom R.S."/>
            <person name="Brutnell T.P."/>
            <person name="Carpita N.C."/>
            <person name="Chaparro C."/>
            <person name="Chia J.-M."/>
            <person name="Deragon J.-M."/>
            <person name="Estill J.C."/>
            <person name="Fu Y."/>
            <person name="Jeddeloh J.A."/>
            <person name="Han Y."/>
            <person name="Lee H."/>
            <person name="Li P."/>
            <person name="Lisch D.R."/>
            <person name="Liu S."/>
            <person name="Liu Z."/>
            <person name="Nagel D.H."/>
            <person name="McCann M.C."/>
            <person name="SanMiguel P."/>
            <person name="Myers A.M."/>
            <person name="Nettleton D."/>
            <person name="Nguyen J."/>
            <person name="Penning B.W."/>
            <person name="Ponnala L."/>
            <person name="Schneider K.L."/>
            <person name="Schwartz D.C."/>
            <person name="Sharma A."/>
            <person name="Soderlund C."/>
            <person name="Springer N.M."/>
            <person name="Sun Q."/>
            <person name="Wang H."/>
            <person name="Waterman M."/>
            <person name="Westerman R."/>
            <person name="Wolfgruber T.K."/>
            <person name="Yang L."/>
            <person name="Yu Y."/>
            <person name="Zhang L."/>
            <person name="Zhou S."/>
            <person name="Zhu Q."/>
            <person name="Bennetzen J.L."/>
            <person name="Dawe R.K."/>
            <person name="Jiang J."/>
            <person name="Jiang N."/>
            <person name="Presting G.G."/>
            <person name="Wessler S.R."/>
            <person name="Aluru S."/>
            <person name="Martienssen R.A."/>
            <person name="Clifton S.W."/>
            <person name="McCombie W.R."/>
            <person name="Wing R.A."/>
            <person name="Wilson R.K."/>
        </authorList>
    </citation>
    <scope>NUCLEOTIDE SEQUENCE [LARGE SCALE GENOMIC DNA]</scope>
    <source>
        <strain evidence="3">cv. B73</strain>
    </source>
</reference>
<protein>
    <submittedName>
        <fullName evidence="2">Uncharacterized protein</fullName>
    </submittedName>
</protein>
<sequence>MQLQVHCCKILLTEFTGKPTIPEHLSFLKLHVHHTPRRRCLDQDGVDLMEDVHLSPKNTHAQALLGKYYEKKGLIAEAWESFNRPRPCHESSLLTLPPPLSERILVIFLIFVVRLFMFDVTNFICCCCCADLRSSEAKLFIKMALVSVYSISSCLSSLYLLLFYMLEVCLS</sequence>
<keyword evidence="1" id="KW-1133">Transmembrane helix</keyword>
<feature type="transmembrane region" description="Helical" evidence="1">
    <location>
        <begin position="104"/>
        <end position="132"/>
    </location>
</feature>
<evidence type="ECO:0000313" key="3">
    <source>
        <dbReference type="Proteomes" id="UP000007305"/>
    </source>
</evidence>
<organism evidence="2 3">
    <name type="scientific">Zea mays</name>
    <name type="common">Maize</name>
    <dbReference type="NCBI Taxonomy" id="4577"/>
    <lineage>
        <taxon>Eukaryota</taxon>
        <taxon>Viridiplantae</taxon>
        <taxon>Streptophyta</taxon>
        <taxon>Embryophyta</taxon>
        <taxon>Tracheophyta</taxon>
        <taxon>Spermatophyta</taxon>
        <taxon>Magnoliopsida</taxon>
        <taxon>Liliopsida</taxon>
        <taxon>Poales</taxon>
        <taxon>Poaceae</taxon>
        <taxon>PACMAD clade</taxon>
        <taxon>Panicoideae</taxon>
        <taxon>Andropogonodae</taxon>
        <taxon>Andropogoneae</taxon>
        <taxon>Tripsacinae</taxon>
        <taxon>Zea</taxon>
    </lineage>
</organism>
<dbReference type="EnsemblPlants" id="Zm00001eb204080_T001">
    <property type="protein sequence ID" value="Zm00001eb204080_P001"/>
    <property type="gene ID" value="Zm00001eb204080"/>
</dbReference>
<name>A0A804P2I9_MAIZE</name>
<keyword evidence="3" id="KW-1185">Reference proteome</keyword>
<dbReference type="AlphaFoldDB" id="A0A804P2I9"/>
<reference evidence="2" key="3">
    <citation type="submission" date="2021-05" db="UniProtKB">
        <authorList>
            <consortium name="EnsemblPlants"/>
        </authorList>
    </citation>
    <scope>IDENTIFICATION</scope>
    <source>
        <strain evidence="2">cv. B73</strain>
    </source>
</reference>
<evidence type="ECO:0000313" key="2">
    <source>
        <dbReference type="EnsemblPlants" id="Zm00001eb204080_P001"/>
    </source>
</evidence>
<proteinExistence type="predicted"/>